<comment type="caution">
    <text evidence="11">The sequence shown here is derived from an EMBL/GenBank/DDBJ whole genome shotgun (WGS) entry which is preliminary data.</text>
</comment>
<dbReference type="InterPro" id="IPR014048">
    <property type="entry name" value="MethylDNA_cys_MeTrfase_DNA-bd"/>
</dbReference>
<reference evidence="11 12" key="1">
    <citation type="submission" date="2016-10" db="EMBL/GenBank/DDBJ databases">
        <title>Draft Genome sequence of Roseomonas sp. strain M3.</title>
        <authorList>
            <person name="Subhash Y."/>
            <person name="Lee S."/>
        </authorList>
    </citation>
    <scope>NUCLEOTIDE SEQUENCE [LARGE SCALE GENOMIC DNA]</scope>
    <source>
        <strain evidence="11 12">M3</strain>
    </source>
</reference>
<keyword evidence="12" id="KW-1185">Reference proteome</keyword>
<gene>
    <name evidence="11" type="ORF">BKE38_17225</name>
</gene>
<dbReference type="Gene3D" id="3.30.160.70">
    <property type="entry name" value="Methylated DNA-protein cysteine methyltransferase domain"/>
    <property type="match status" value="1"/>
</dbReference>
<evidence type="ECO:0000256" key="3">
    <source>
        <dbReference type="ARBA" id="ARBA00022603"/>
    </source>
</evidence>
<dbReference type="GO" id="GO:0032259">
    <property type="term" value="P:methylation"/>
    <property type="evidence" value="ECO:0007669"/>
    <property type="project" value="UniProtKB-KW"/>
</dbReference>
<dbReference type="RefSeq" id="WP_076958557.1">
    <property type="nucleotide sequence ID" value="NZ_MLCO01000178.1"/>
</dbReference>
<keyword evidence="5 8" id="KW-0227">DNA damage</keyword>
<dbReference type="Proteomes" id="UP000188879">
    <property type="component" value="Unassembled WGS sequence"/>
</dbReference>
<dbReference type="GO" id="GO:0005737">
    <property type="term" value="C:cytoplasm"/>
    <property type="evidence" value="ECO:0007669"/>
    <property type="project" value="UniProtKB-SubCell"/>
</dbReference>
<dbReference type="OrthoDB" id="9802228at2"/>
<comment type="function">
    <text evidence="8">Involved in the cellular defense against the biological effects of O6-methylguanine (O6-MeG) and O4-methylthymine (O4-MeT) in DNA. Repairs the methylated nucleobase in DNA by stoichiometrically transferring the methyl group to a cysteine residue in the enzyme. This is a suicide reaction: the enzyme is irreversibly inactivated.</text>
</comment>
<feature type="active site" description="Nucleophile; methyl group acceptor" evidence="8">
    <location>
        <position position="128"/>
    </location>
</feature>
<evidence type="ECO:0000259" key="9">
    <source>
        <dbReference type="Pfam" id="PF01035"/>
    </source>
</evidence>
<dbReference type="GO" id="GO:0003908">
    <property type="term" value="F:methylated-DNA-[protein]-cysteine S-methyltransferase activity"/>
    <property type="evidence" value="ECO:0007669"/>
    <property type="project" value="UniProtKB-UniRule"/>
</dbReference>
<evidence type="ECO:0000256" key="6">
    <source>
        <dbReference type="ARBA" id="ARBA00023204"/>
    </source>
</evidence>
<protein>
    <recommendedName>
        <fullName evidence="8">Methylated-DNA--protein-cysteine methyltransferase</fullName>
        <ecNumber evidence="8">2.1.1.63</ecNumber>
    </recommendedName>
    <alternativeName>
        <fullName evidence="8">6-O-methylguanine-DNA methyltransferase</fullName>
        <shortName evidence="8">MGMT</shortName>
    </alternativeName>
    <alternativeName>
        <fullName evidence="8">O-6-methylguanine-DNA-alkyltransferase</fullName>
    </alternativeName>
</protein>
<dbReference type="NCBIfam" id="TIGR00589">
    <property type="entry name" value="ogt"/>
    <property type="match status" value="1"/>
</dbReference>
<keyword evidence="4 8" id="KW-0808">Transferase</keyword>
<comment type="miscellaneous">
    <text evidence="8">This enzyme catalyzes only one turnover and therefore is not strictly catalytic. According to one definition, an enzyme is a biocatalyst that acts repeatedly and over many reaction cycles.</text>
</comment>
<dbReference type="GO" id="GO:0006307">
    <property type="term" value="P:DNA alkylation repair"/>
    <property type="evidence" value="ECO:0007669"/>
    <property type="project" value="UniProtKB-UniRule"/>
</dbReference>
<dbReference type="InterPro" id="IPR036217">
    <property type="entry name" value="MethylDNA_cys_MeTrfase_DNAb"/>
</dbReference>
<evidence type="ECO:0000313" key="11">
    <source>
        <dbReference type="EMBL" id="ONG50883.1"/>
    </source>
</evidence>
<comment type="similarity">
    <text evidence="2 8">Belongs to the MGMT family.</text>
</comment>
<evidence type="ECO:0000256" key="8">
    <source>
        <dbReference type="HAMAP-Rule" id="MF_00772"/>
    </source>
</evidence>
<accession>A0A1V2H004</accession>
<dbReference type="InterPro" id="IPR023546">
    <property type="entry name" value="MGMT"/>
</dbReference>
<dbReference type="SUPFAM" id="SSF53155">
    <property type="entry name" value="Methylated DNA-protein cysteine methyltransferase domain"/>
    <property type="match status" value="1"/>
</dbReference>
<dbReference type="Pfam" id="PF02870">
    <property type="entry name" value="Methyltransf_1N"/>
    <property type="match status" value="1"/>
</dbReference>
<name>A0A1V2H004_9PROT</name>
<dbReference type="InterPro" id="IPR036631">
    <property type="entry name" value="MGMT_N_sf"/>
</dbReference>
<dbReference type="Gene3D" id="1.10.10.10">
    <property type="entry name" value="Winged helix-like DNA-binding domain superfamily/Winged helix DNA-binding domain"/>
    <property type="match status" value="1"/>
</dbReference>
<dbReference type="PANTHER" id="PTHR10815:SF5">
    <property type="entry name" value="METHYLATED-DNA--PROTEIN-CYSTEINE METHYLTRANSFERASE"/>
    <property type="match status" value="1"/>
</dbReference>
<dbReference type="SUPFAM" id="SSF46767">
    <property type="entry name" value="Methylated DNA-protein cysteine methyltransferase, C-terminal domain"/>
    <property type="match status" value="1"/>
</dbReference>
<dbReference type="InterPro" id="IPR036388">
    <property type="entry name" value="WH-like_DNA-bd_sf"/>
</dbReference>
<evidence type="ECO:0000256" key="4">
    <source>
        <dbReference type="ARBA" id="ARBA00022679"/>
    </source>
</evidence>
<dbReference type="HAMAP" id="MF_00772">
    <property type="entry name" value="OGT"/>
    <property type="match status" value="1"/>
</dbReference>
<keyword evidence="8" id="KW-0963">Cytoplasm</keyword>
<organism evidence="11 12">
    <name type="scientific">Teichococcus deserti</name>
    <dbReference type="NCBI Taxonomy" id="1817963"/>
    <lineage>
        <taxon>Bacteria</taxon>
        <taxon>Pseudomonadati</taxon>
        <taxon>Pseudomonadota</taxon>
        <taxon>Alphaproteobacteria</taxon>
        <taxon>Acetobacterales</taxon>
        <taxon>Roseomonadaceae</taxon>
        <taxon>Roseomonas</taxon>
    </lineage>
</organism>
<dbReference type="PANTHER" id="PTHR10815">
    <property type="entry name" value="METHYLATED-DNA--PROTEIN-CYSTEINE METHYLTRANSFERASE"/>
    <property type="match status" value="1"/>
</dbReference>
<comment type="catalytic activity">
    <reaction evidence="1 8">
        <text>a 4-O-methyl-thymidine in DNA + L-cysteinyl-[protein] = a thymidine in DNA + S-methyl-L-cysteinyl-[protein]</text>
        <dbReference type="Rhea" id="RHEA:53428"/>
        <dbReference type="Rhea" id="RHEA-COMP:10131"/>
        <dbReference type="Rhea" id="RHEA-COMP:10132"/>
        <dbReference type="Rhea" id="RHEA-COMP:13555"/>
        <dbReference type="Rhea" id="RHEA-COMP:13556"/>
        <dbReference type="ChEBI" id="CHEBI:29950"/>
        <dbReference type="ChEBI" id="CHEBI:82612"/>
        <dbReference type="ChEBI" id="CHEBI:137386"/>
        <dbReference type="ChEBI" id="CHEBI:137387"/>
        <dbReference type="EC" id="2.1.1.63"/>
    </reaction>
</comment>
<proteinExistence type="inferred from homology"/>
<dbReference type="Pfam" id="PF01035">
    <property type="entry name" value="DNA_binding_1"/>
    <property type="match status" value="1"/>
</dbReference>
<feature type="domain" description="Methylated-DNA-[protein]-cysteine S-methyltransferase DNA binding" evidence="9">
    <location>
        <begin position="77"/>
        <end position="156"/>
    </location>
</feature>
<comment type="catalytic activity">
    <reaction evidence="7 8">
        <text>a 6-O-methyl-2'-deoxyguanosine in DNA + L-cysteinyl-[protein] = S-methyl-L-cysteinyl-[protein] + a 2'-deoxyguanosine in DNA</text>
        <dbReference type="Rhea" id="RHEA:24000"/>
        <dbReference type="Rhea" id="RHEA-COMP:10131"/>
        <dbReference type="Rhea" id="RHEA-COMP:10132"/>
        <dbReference type="Rhea" id="RHEA-COMP:11367"/>
        <dbReference type="Rhea" id="RHEA-COMP:11368"/>
        <dbReference type="ChEBI" id="CHEBI:29950"/>
        <dbReference type="ChEBI" id="CHEBI:82612"/>
        <dbReference type="ChEBI" id="CHEBI:85445"/>
        <dbReference type="ChEBI" id="CHEBI:85448"/>
        <dbReference type="EC" id="2.1.1.63"/>
    </reaction>
</comment>
<evidence type="ECO:0000313" key="12">
    <source>
        <dbReference type="Proteomes" id="UP000188879"/>
    </source>
</evidence>
<dbReference type="AlphaFoldDB" id="A0A1V2H004"/>
<dbReference type="CDD" id="cd06445">
    <property type="entry name" value="ATase"/>
    <property type="match status" value="1"/>
</dbReference>
<feature type="domain" description="Methylguanine DNA methyltransferase ribonuclease-like" evidence="10">
    <location>
        <begin position="3"/>
        <end position="71"/>
    </location>
</feature>
<keyword evidence="6 8" id="KW-0234">DNA repair</keyword>
<dbReference type="InterPro" id="IPR008332">
    <property type="entry name" value="MethylG_MeTrfase_N"/>
</dbReference>
<evidence type="ECO:0000256" key="7">
    <source>
        <dbReference type="ARBA" id="ARBA00049348"/>
    </source>
</evidence>
<evidence type="ECO:0000256" key="1">
    <source>
        <dbReference type="ARBA" id="ARBA00001286"/>
    </source>
</evidence>
<evidence type="ECO:0000256" key="5">
    <source>
        <dbReference type="ARBA" id="ARBA00022763"/>
    </source>
</evidence>
<comment type="subcellular location">
    <subcellularLocation>
        <location evidence="8">Cytoplasm</location>
    </subcellularLocation>
</comment>
<evidence type="ECO:0000259" key="10">
    <source>
        <dbReference type="Pfam" id="PF02870"/>
    </source>
</evidence>
<dbReference type="FunFam" id="1.10.10.10:FF:000214">
    <property type="entry name" value="Methylated-DNA--protein-cysteine methyltransferase"/>
    <property type="match status" value="1"/>
</dbReference>
<keyword evidence="3 8" id="KW-0489">Methyltransferase</keyword>
<dbReference type="EC" id="2.1.1.63" evidence="8"/>
<evidence type="ECO:0000256" key="2">
    <source>
        <dbReference type="ARBA" id="ARBA00008711"/>
    </source>
</evidence>
<sequence length="160" mass="17274">MLRRHTIASPVGPLTLYATDTALHAILWPGENPRRIRLAEAVDAPSPVLDDTIRQLNQYFAGTRQSFDLPLAENGTPFQRSHWAALRAIPYGETRSYAALASQAGKPGASRAIGAANGRNPISIVTPCHRAIGSSGALTGFAGGLDAKRWLLDLEARHRR</sequence>
<dbReference type="EMBL" id="MLCO01000178">
    <property type="protein sequence ID" value="ONG50883.1"/>
    <property type="molecule type" value="Genomic_DNA"/>
</dbReference>